<evidence type="ECO:0000256" key="3">
    <source>
        <dbReference type="ARBA" id="ARBA00022737"/>
    </source>
</evidence>
<dbReference type="InterPro" id="IPR041118">
    <property type="entry name" value="Rx_N"/>
</dbReference>
<dbReference type="InterPro" id="IPR038005">
    <property type="entry name" value="RX-like_CC"/>
</dbReference>
<sequence length="895" mass="102944">MAEIACEVAKELGIILKDEAVFLYGVRDQVEQMERELQRMQAFFEYADEHLEFKSDPRTRIYVNQMREIAFEGEDVVEEFMVKEQRKKRKLSEGILSGFRKRYACIFCTLKDRHDIGTEIEKINKKINEITNSLKTYGTNNFSISEASTNQGMKQWSRPQPLLPPDEKDIIGLDDQANDIMVQLEGQDGRQRVLPIIGMGGLGKTTLARKVYNRVKASMDFQCLAWITVSKGYNQKELLQLMVKEIMGHGAAKELFDKMLSKGDLAIAISEFLMKKKYFIVLDDIWNDKFWETFNVFPDSKNGSSLMITTRFENVAMSFGANNPPFKMKFLGIEECLELLVKKAGLDVGKGFPIDLNEPAKQIVERCGHLPLSLAVIGGILSTRIHTASEWWNVARKIKWELSNRPQDCIEILRLSYDDLPTHLKSCFLYFGLFPEDYLIDAKTIIRLWVAEGFIQPTEENTVEEVASEYLKDLVSRSMIQMVAEDYIGGVETCHIHDLMHELSVNRAKETKFLSTKPSVGARRLKVSEFADNENDDIVEDKLVFRNLRALFAFKPDSQQLKNLCDGSPRVKVLYCTGCNIHVQEIGRKYHLRYLDVQHSGGVDLQNVRHLFNLQTLSVEFNPDLLKTIEIDLHQLRNLRHLIFRSSYLYCVSLDGLGGLKNLQTLIGVDAGDWIEDILPKLINLKTLKIQNCKESHCKALDVSLIQLKCLITLHLVGEGGFPGLYALSSLVHLLEVEVILTVLATVVPKGHSQMPRFLNKLTFIGCDPKHYPLEKLGKLSSLRALHIQEFIYERYRTEVWHMKQGDFPHLEFLTVDSVWRLGKWIIDEGALPCLQHLRIFNSYRLYELPDGLRQINTLRQLELSYMGELRFGIKKDTKDWDKIKHIPMVIIRRD</sequence>
<evidence type="ECO:0000313" key="10">
    <source>
        <dbReference type="EMBL" id="KAK1280544.1"/>
    </source>
</evidence>
<dbReference type="InterPro" id="IPR002182">
    <property type="entry name" value="NB-ARC"/>
</dbReference>
<dbReference type="Gene3D" id="3.80.10.10">
    <property type="entry name" value="Ribonuclease Inhibitor"/>
    <property type="match status" value="1"/>
</dbReference>
<dbReference type="InterPro" id="IPR027417">
    <property type="entry name" value="P-loop_NTPase"/>
</dbReference>
<keyword evidence="2" id="KW-0433">Leucine-rich repeat</keyword>
<name>A0AAV9BVM4_ACOGR</name>
<dbReference type="InterPro" id="IPR036388">
    <property type="entry name" value="WH-like_DNA-bd_sf"/>
</dbReference>
<keyword evidence="11" id="KW-1185">Reference proteome</keyword>
<evidence type="ECO:0000259" key="6">
    <source>
        <dbReference type="Pfam" id="PF00931"/>
    </source>
</evidence>
<evidence type="ECO:0000259" key="7">
    <source>
        <dbReference type="Pfam" id="PF18052"/>
    </source>
</evidence>
<keyword evidence="5" id="KW-0611">Plant defense</keyword>
<keyword evidence="3" id="KW-0677">Repeat</keyword>
<dbReference type="GO" id="GO:0042742">
    <property type="term" value="P:defense response to bacterium"/>
    <property type="evidence" value="ECO:0007669"/>
    <property type="project" value="UniProtKB-ARBA"/>
</dbReference>
<dbReference type="Gene3D" id="1.10.10.10">
    <property type="entry name" value="Winged helix-like DNA-binding domain superfamily/Winged helix DNA-binding domain"/>
    <property type="match status" value="1"/>
</dbReference>
<reference evidence="10" key="1">
    <citation type="journal article" date="2023" name="Nat. Commun.">
        <title>Diploid and tetraploid genomes of Acorus and the evolution of monocots.</title>
        <authorList>
            <person name="Ma L."/>
            <person name="Liu K.W."/>
            <person name="Li Z."/>
            <person name="Hsiao Y.Y."/>
            <person name="Qi Y."/>
            <person name="Fu T."/>
            <person name="Tang G.D."/>
            <person name="Zhang D."/>
            <person name="Sun W.H."/>
            <person name="Liu D.K."/>
            <person name="Li Y."/>
            <person name="Chen G.Z."/>
            <person name="Liu X.D."/>
            <person name="Liao X.Y."/>
            <person name="Jiang Y.T."/>
            <person name="Yu X."/>
            <person name="Hao Y."/>
            <person name="Huang J."/>
            <person name="Zhao X.W."/>
            <person name="Ke S."/>
            <person name="Chen Y.Y."/>
            <person name="Wu W.L."/>
            <person name="Hsu J.L."/>
            <person name="Lin Y.F."/>
            <person name="Huang M.D."/>
            <person name="Li C.Y."/>
            <person name="Huang L."/>
            <person name="Wang Z.W."/>
            <person name="Zhao X."/>
            <person name="Zhong W.Y."/>
            <person name="Peng D.H."/>
            <person name="Ahmad S."/>
            <person name="Lan S."/>
            <person name="Zhang J.S."/>
            <person name="Tsai W.C."/>
            <person name="Van de Peer Y."/>
            <person name="Liu Z.J."/>
        </authorList>
    </citation>
    <scope>NUCLEOTIDE SEQUENCE</scope>
    <source>
        <strain evidence="10">SCP</strain>
    </source>
</reference>
<dbReference type="Pfam" id="PF00931">
    <property type="entry name" value="NB-ARC"/>
    <property type="match status" value="1"/>
</dbReference>
<dbReference type="Pfam" id="PF23559">
    <property type="entry name" value="WHD_DRP"/>
    <property type="match status" value="1"/>
</dbReference>
<dbReference type="PRINTS" id="PR00364">
    <property type="entry name" value="DISEASERSIST"/>
</dbReference>
<evidence type="ECO:0000256" key="5">
    <source>
        <dbReference type="ARBA" id="ARBA00022821"/>
    </source>
</evidence>
<gene>
    <name evidence="10" type="ORF">QJS04_geneDACA014306</name>
</gene>
<accession>A0AAV9BVM4</accession>
<dbReference type="InterPro" id="IPR058922">
    <property type="entry name" value="WHD_DRP"/>
</dbReference>
<dbReference type="Proteomes" id="UP001179952">
    <property type="component" value="Unassembled WGS sequence"/>
</dbReference>
<dbReference type="EMBL" id="JAUJYN010000001">
    <property type="protein sequence ID" value="KAK1280544.1"/>
    <property type="molecule type" value="Genomic_DNA"/>
</dbReference>
<keyword evidence="4" id="KW-0547">Nucleotide-binding</keyword>
<feature type="domain" description="Disease resistance protein winged helix" evidence="8">
    <location>
        <begin position="433"/>
        <end position="503"/>
    </location>
</feature>
<proteinExistence type="inferred from homology"/>
<comment type="similarity">
    <text evidence="1">Belongs to the disease resistance NB-LRR family.</text>
</comment>
<reference evidence="10" key="2">
    <citation type="submission" date="2023-06" db="EMBL/GenBank/DDBJ databases">
        <authorList>
            <person name="Ma L."/>
            <person name="Liu K.-W."/>
            <person name="Li Z."/>
            <person name="Hsiao Y.-Y."/>
            <person name="Qi Y."/>
            <person name="Fu T."/>
            <person name="Tang G."/>
            <person name="Zhang D."/>
            <person name="Sun W.-H."/>
            <person name="Liu D.-K."/>
            <person name="Li Y."/>
            <person name="Chen G.-Z."/>
            <person name="Liu X.-D."/>
            <person name="Liao X.-Y."/>
            <person name="Jiang Y.-T."/>
            <person name="Yu X."/>
            <person name="Hao Y."/>
            <person name="Huang J."/>
            <person name="Zhao X.-W."/>
            <person name="Ke S."/>
            <person name="Chen Y.-Y."/>
            <person name="Wu W.-L."/>
            <person name="Hsu J.-L."/>
            <person name="Lin Y.-F."/>
            <person name="Huang M.-D."/>
            <person name="Li C.-Y."/>
            <person name="Huang L."/>
            <person name="Wang Z.-W."/>
            <person name="Zhao X."/>
            <person name="Zhong W.-Y."/>
            <person name="Peng D.-H."/>
            <person name="Ahmad S."/>
            <person name="Lan S."/>
            <person name="Zhang J.-S."/>
            <person name="Tsai W.-C."/>
            <person name="Van De Peer Y."/>
            <person name="Liu Z.-J."/>
        </authorList>
    </citation>
    <scope>NUCLEOTIDE SEQUENCE</scope>
    <source>
        <strain evidence="10">SCP</strain>
        <tissue evidence="10">Leaves</tissue>
    </source>
</reference>
<evidence type="ECO:0000259" key="8">
    <source>
        <dbReference type="Pfam" id="PF23559"/>
    </source>
</evidence>
<dbReference type="AlphaFoldDB" id="A0AAV9BVM4"/>
<evidence type="ECO:0000313" key="11">
    <source>
        <dbReference type="Proteomes" id="UP001179952"/>
    </source>
</evidence>
<feature type="domain" description="Disease resistance N-terminal" evidence="7">
    <location>
        <begin position="9"/>
        <end position="92"/>
    </location>
</feature>
<evidence type="ECO:0000256" key="4">
    <source>
        <dbReference type="ARBA" id="ARBA00022741"/>
    </source>
</evidence>
<dbReference type="PANTHER" id="PTHR23155:SF1193">
    <property type="entry name" value="DISEASE RESISTANCE PROTEIN RPP13-RELATED"/>
    <property type="match status" value="1"/>
</dbReference>
<dbReference type="FunFam" id="1.10.10.10:FF:000322">
    <property type="entry name" value="Probable disease resistance protein At1g63360"/>
    <property type="match status" value="1"/>
</dbReference>
<dbReference type="SUPFAM" id="SSF52540">
    <property type="entry name" value="P-loop containing nucleoside triphosphate hydrolases"/>
    <property type="match status" value="1"/>
</dbReference>
<dbReference type="FunFam" id="3.40.50.300:FF:001091">
    <property type="entry name" value="Probable disease resistance protein At1g61300"/>
    <property type="match status" value="1"/>
</dbReference>
<evidence type="ECO:0000259" key="9">
    <source>
        <dbReference type="Pfam" id="PF23598"/>
    </source>
</evidence>
<dbReference type="InterPro" id="IPR055414">
    <property type="entry name" value="LRR_R13L4/SHOC2-like"/>
</dbReference>
<dbReference type="InterPro" id="IPR042197">
    <property type="entry name" value="Apaf_helical"/>
</dbReference>
<dbReference type="InterPro" id="IPR032675">
    <property type="entry name" value="LRR_dom_sf"/>
</dbReference>
<dbReference type="GO" id="GO:0002758">
    <property type="term" value="P:innate immune response-activating signaling pathway"/>
    <property type="evidence" value="ECO:0007669"/>
    <property type="project" value="UniProtKB-ARBA"/>
</dbReference>
<dbReference type="GO" id="GO:0043531">
    <property type="term" value="F:ADP binding"/>
    <property type="evidence" value="ECO:0007669"/>
    <property type="project" value="InterPro"/>
</dbReference>
<organism evidence="10 11">
    <name type="scientific">Acorus gramineus</name>
    <name type="common">Dwarf sweet flag</name>
    <dbReference type="NCBI Taxonomy" id="55184"/>
    <lineage>
        <taxon>Eukaryota</taxon>
        <taxon>Viridiplantae</taxon>
        <taxon>Streptophyta</taxon>
        <taxon>Embryophyta</taxon>
        <taxon>Tracheophyta</taxon>
        <taxon>Spermatophyta</taxon>
        <taxon>Magnoliopsida</taxon>
        <taxon>Liliopsida</taxon>
        <taxon>Acoraceae</taxon>
        <taxon>Acorus</taxon>
    </lineage>
</organism>
<dbReference type="SUPFAM" id="SSF52058">
    <property type="entry name" value="L domain-like"/>
    <property type="match status" value="1"/>
</dbReference>
<dbReference type="InterPro" id="IPR044974">
    <property type="entry name" value="Disease_R_plants"/>
</dbReference>
<dbReference type="Pfam" id="PF23598">
    <property type="entry name" value="LRR_14"/>
    <property type="match status" value="1"/>
</dbReference>
<dbReference type="GO" id="GO:0009626">
    <property type="term" value="P:plant-type hypersensitive response"/>
    <property type="evidence" value="ECO:0007669"/>
    <property type="project" value="UniProtKB-ARBA"/>
</dbReference>
<dbReference type="Gene3D" id="1.20.5.4130">
    <property type="match status" value="1"/>
</dbReference>
<evidence type="ECO:0000256" key="1">
    <source>
        <dbReference type="ARBA" id="ARBA00008894"/>
    </source>
</evidence>
<evidence type="ECO:0000256" key="2">
    <source>
        <dbReference type="ARBA" id="ARBA00022614"/>
    </source>
</evidence>
<dbReference type="Pfam" id="PF18052">
    <property type="entry name" value="Rx_N"/>
    <property type="match status" value="1"/>
</dbReference>
<comment type="caution">
    <text evidence="10">The sequence shown here is derived from an EMBL/GenBank/DDBJ whole genome shotgun (WGS) entry which is preliminary data.</text>
</comment>
<dbReference type="CDD" id="cd14798">
    <property type="entry name" value="RX-CC_like"/>
    <property type="match status" value="1"/>
</dbReference>
<dbReference type="Gene3D" id="3.40.50.300">
    <property type="entry name" value="P-loop containing nucleotide triphosphate hydrolases"/>
    <property type="match status" value="1"/>
</dbReference>
<protein>
    <submittedName>
        <fullName evidence="10">Disease resistance RPP8-like protein 2</fullName>
    </submittedName>
</protein>
<dbReference type="Gene3D" id="1.10.8.430">
    <property type="entry name" value="Helical domain of apoptotic protease-activating factors"/>
    <property type="match status" value="1"/>
</dbReference>
<dbReference type="PANTHER" id="PTHR23155">
    <property type="entry name" value="DISEASE RESISTANCE PROTEIN RP"/>
    <property type="match status" value="1"/>
</dbReference>
<feature type="domain" description="Disease resistance R13L4/SHOC-2-like LRR" evidence="9">
    <location>
        <begin position="548"/>
        <end position="863"/>
    </location>
</feature>
<feature type="domain" description="NB-ARC" evidence="6">
    <location>
        <begin position="175"/>
        <end position="344"/>
    </location>
</feature>